<evidence type="ECO:0000313" key="5">
    <source>
        <dbReference type="EMBL" id="MFC0524480.1"/>
    </source>
</evidence>
<evidence type="ECO:0000313" key="6">
    <source>
        <dbReference type="Proteomes" id="UP001589836"/>
    </source>
</evidence>
<feature type="transmembrane region" description="Helical" evidence="3">
    <location>
        <begin position="89"/>
        <end position="110"/>
    </location>
</feature>
<evidence type="ECO:0000259" key="4">
    <source>
        <dbReference type="Pfam" id="PF00892"/>
    </source>
</evidence>
<evidence type="ECO:0000256" key="2">
    <source>
        <dbReference type="ARBA" id="ARBA00007362"/>
    </source>
</evidence>
<dbReference type="SUPFAM" id="SSF103481">
    <property type="entry name" value="Multidrug resistance efflux transporter EmrE"/>
    <property type="match status" value="1"/>
</dbReference>
<proteinExistence type="inferred from homology"/>
<feature type="transmembrane region" description="Helical" evidence="3">
    <location>
        <begin position="28"/>
        <end position="52"/>
    </location>
</feature>
<feature type="domain" description="EamA" evidence="4">
    <location>
        <begin position="148"/>
        <end position="281"/>
    </location>
</feature>
<dbReference type="InterPro" id="IPR037185">
    <property type="entry name" value="EmrE-like"/>
</dbReference>
<keyword evidence="3" id="KW-0472">Membrane</keyword>
<keyword evidence="3" id="KW-0812">Transmembrane</keyword>
<keyword evidence="6" id="KW-1185">Reference proteome</keyword>
<protein>
    <submittedName>
        <fullName evidence="5">DMT family transporter</fullName>
    </submittedName>
</protein>
<comment type="similarity">
    <text evidence="2">Belongs to the EamA transporter family.</text>
</comment>
<sequence length="292" mass="31808">MKYVIAVFIGSCSYGVLSTIVKLAYEEGFSPAVVTVGQFGIGWFLLWVLLPFTHLHRLRWKDRLLLMLAGVPTGLVGIFYYRSLLTVDASLAIILLFQFVWIGVVIDCAARKIMPERNTVTALILLAVGTVLGTGIGMSEVSVSWNVSGIIFGLLAALSFALFIRANAKVLPSLPFLQRSYHMVTGSLVIVTFIFLPSLLDTHPISFVDFGTKGVLLGIFGVFLPPLLFSYGMPRIGSALGSIIGSAELPVAVLLSAFVLQETVLWVQWLGVVVILFAILLPNLRTSYNKTP</sequence>
<feature type="transmembrane region" description="Helical" evidence="3">
    <location>
        <begin position="64"/>
        <end position="83"/>
    </location>
</feature>
<comment type="caution">
    <text evidence="5">The sequence shown here is derived from an EMBL/GenBank/DDBJ whole genome shotgun (WGS) entry which is preliminary data.</text>
</comment>
<accession>A0ABV6LPY6</accession>
<comment type="subcellular location">
    <subcellularLocation>
        <location evidence="1">Endomembrane system</location>
        <topology evidence="1">Multi-pass membrane protein</topology>
    </subcellularLocation>
</comment>
<evidence type="ECO:0000256" key="1">
    <source>
        <dbReference type="ARBA" id="ARBA00004127"/>
    </source>
</evidence>
<dbReference type="Pfam" id="PF00892">
    <property type="entry name" value="EamA"/>
    <property type="match status" value="1"/>
</dbReference>
<organism evidence="5 6">
    <name type="scientific">Pontibacillus salicampi</name>
    <dbReference type="NCBI Taxonomy" id="1449801"/>
    <lineage>
        <taxon>Bacteria</taxon>
        <taxon>Bacillati</taxon>
        <taxon>Bacillota</taxon>
        <taxon>Bacilli</taxon>
        <taxon>Bacillales</taxon>
        <taxon>Bacillaceae</taxon>
        <taxon>Pontibacillus</taxon>
    </lineage>
</organism>
<feature type="transmembrane region" description="Helical" evidence="3">
    <location>
        <begin position="212"/>
        <end position="232"/>
    </location>
</feature>
<dbReference type="EMBL" id="JBHLTP010000011">
    <property type="protein sequence ID" value="MFC0524480.1"/>
    <property type="molecule type" value="Genomic_DNA"/>
</dbReference>
<feature type="transmembrane region" description="Helical" evidence="3">
    <location>
        <begin position="145"/>
        <end position="168"/>
    </location>
</feature>
<gene>
    <name evidence="5" type="ORF">ACFFGV_12970</name>
</gene>
<feature type="transmembrane region" description="Helical" evidence="3">
    <location>
        <begin position="180"/>
        <end position="200"/>
    </location>
</feature>
<dbReference type="Proteomes" id="UP001589836">
    <property type="component" value="Unassembled WGS sequence"/>
</dbReference>
<dbReference type="InterPro" id="IPR000620">
    <property type="entry name" value="EamA_dom"/>
</dbReference>
<feature type="transmembrane region" description="Helical" evidence="3">
    <location>
        <begin position="239"/>
        <end position="260"/>
    </location>
</feature>
<evidence type="ECO:0000256" key="3">
    <source>
        <dbReference type="SAM" id="Phobius"/>
    </source>
</evidence>
<keyword evidence="3" id="KW-1133">Transmembrane helix</keyword>
<feature type="transmembrane region" description="Helical" evidence="3">
    <location>
        <begin position="266"/>
        <end position="284"/>
    </location>
</feature>
<feature type="transmembrane region" description="Helical" evidence="3">
    <location>
        <begin position="122"/>
        <end position="139"/>
    </location>
</feature>
<name>A0ABV6LPY6_9BACI</name>
<reference evidence="5 6" key="1">
    <citation type="submission" date="2024-09" db="EMBL/GenBank/DDBJ databases">
        <authorList>
            <person name="Sun Q."/>
            <person name="Mori K."/>
        </authorList>
    </citation>
    <scope>NUCLEOTIDE SEQUENCE [LARGE SCALE GENOMIC DNA]</scope>
    <source>
        <strain evidence="5 6">NCAIM B.02529</strain>
    </source>
</reference>